<dbReference type="AlphaFoldDB" id="A0A5M8FD67"/>
<keyword evidence="2" id="KW-0808">Transferase</keyword>
<name>A0A5M8FD67_9GAMM</name>
<gene>
    <name evidence="2" type="ORF">F2Q65_17610</name>
</gene>
<dbReference type="InterPro" id="IPR013024">
    <property type="entry name" value="GGCT-like"/>
</dbReference>
<dbReference type="OrthoDB" id="482277at2"/>
<evidence type="ECO:0000313" key="3">
    <source>
        <dbReference type="Proteomes" id="UP000322981"/>
    </source>
</evidence>
<dbReference type="EMBL" id="VWXX01000043">
    <property type="protein sequence ID" value="KAA6182609.1"/>
    <property type="molecule type" value="Genomic_DNA"/>
</dbReference>
<feature type="domain" description="Gamma-glutamylcyclotransferase AIG2-like" evidence="1">
    <location>
        <begin position="22"/>
        <end position="141"/>
    </location>
</feature>
<dbReference type="Proteomes" id="UP000322981">
    <property type="component" value="Unassembled WGS sequence"/>
</dbReference>
<comment type="caution">
    <text evidence="2">The sequence shown here is derived from an EMBL/GenBank/DDBJ whole genome shotgun (WGS) entry which is preliminary data.</text>
</comment>
<protein>
    <submittedName>
        <fullName evidence="2">Gamma-glutamylcyclotransferase</fullName>
    </submittedName>
</protein>
<sequence length="148" mass="15891">MPTSVHARAAADERPAPAVRHLFVYGLLQSTQSLGNALDGIGHRQPARAPGRLFDLGAYPGWQPPSTPDDWVHGELLELTDPETALAEADAIEGFQGHDAEALYHRVLIRAVTANAGSALAWCYRYARPLSSRPIGDGRWTAAATLGL</sequence>
<keyword evidence="3" id="KW-1185">Reference proteome</keyword>
<accession>A0A5M8FD67</accession>
<evidence type="ECO:0000313" key="2">
    <source>
        <dbReference type="EMBL" id="KAA6182609.1"/>
    </source>
</evidence>
<dbReference type="SUPFAM" id="SSF110857">
    <property type="entry name" value="Gamma-glutamyl cyclotransferase-like"/>
    <property type="match status" value="1"/>
</dbReference>
<dbReference type="InterPro" id="IPR036568">
    <property type="entry name" value="GGCT-like_sf"/>
</dbReference>
<organism evidence="2 3">
    <name type="scientific">Thiohalocapsa marina</name>
    <dbReference type="NCBI Taxonomy" id="424902"/>
    <lineage>
        <taxon>Bacteria</taxon>
        <taxon>Pseudomonadati</taxon>
        <taxon>Pseudomonadota</taxon>
        <taxon>Gammaproteobacteria</taxon>
        <taxon>Chromatiales</taxon>
        <taxon>Chromatiaceae</taxon>
        <taxon>Thiohalocapsa</taxon>
    </lineage>
</organism>
<dbReference type="GO" id="GO:0016740">
    <property type="term" value="F:transferase activity"/>
    <property type="evidence" value="ECO:0007669"/>
    <property type="project" value="UniProtKB-KW"/>
</dbReference>
<dbReference type="Gene3D" id="3.10.490.10">
    <property type="entry name" value="Gamma-glutamyl cyclotransferase-like"/>
    <property type="match status" value="1"/>
</dbReference>
<reference evidence="2 3" key="1">
    <citation type="submission" date="2019-09" db="EMBL/GenBank/DDBJ databases">
        <title>Whole-genome sequence of the purple sulfur bacterium Thiohalocapsa marina DSM 19078.</title>
        <authorList>
            <person name="Kyndt J.A."/>
            <person name="Meyer T.E."/>
        </authorList>
    </citation>
    <scope>NUCLEOTIDE SEQUENCE [LARGE SCALE GENOMIC DNA]</scope>
    <source>
        <strain evidence="2 3">DSM 19078</strain>
    </source>
</reference>
<evidence type="ECO:0000259" key="1">
    <source>
        <dbReference type="Pfam" id="PF06094"/>
    </source>
</evidence>
<dbReference type="Pfam" id="PF06094">
    <property type="entry name" value="GGACT"/>
    <property type="match status" value="1"/>
</dbReference>
<dbReference type="CDD" id="cd06661">
    <property type="entry name" value="GGCT_like"/>
    <property type="match status" value="1"/>
</dbReference>
<dbReference type="InterPro" id="IPR009288">
    <property type="entry name" value="AIG2-like_dom"/>
</dbReference>
<proteinExistence type="predicted"/>